<evidence type="ECO:0000313" key="15">
    <source>
        <dbReference type="EMBL" id="CEL98518.1"/>
    </source>
</evidence>
<protein>
    <recommendedName>
        <fullName evidence="17">CCR4-NOT transcription complex subunit 3</fullName>
    </recommendedName>
</protein>
<feature type="compositionally biased region" description="Low complexity" evidence="12">
    <location>
        <begin position="417"/>
        <end position="427"/>
    </location>
</feature>
<evidence type="ECO:0000256" key="11">
    <source>
        <dbReference type="SAM" id="Coils"/>
    </source>
</evidence>
<feature type="compositionally biased region" description="Polar residues" evidence="12">
    <location>
        <begin position="494"/>
        <end position="507"/>
    </location>
</feature>
<dbReference type="Pfam" id="PF04153">
    <property type="entry name" value="NOT2_3_5_C"/>
    <property type="match status" value="1"/>
</dbReference>
<feature type="region of interest" description="Disordered" evidence="12">
    <location>
        <begin position="325"/>
        <end position="571"/>
    </location>
</feature>
<dbReference type="AlphaFoldDB" id="A0A0G4ENS9"/>
<dbReference type="Proteomes" id="UP000041254">
    <property type="component" value="Unassembled WGS sequence"/>
</dbReference>
<feature type="coiled-coil region" evidence="11">
    <location>
        <begin position="41"/>
        <end position="68"/>
    </location>
</feature>
<evidence type="ECO:0008006" key="17">
    <source>
        <dbReference type="Google" id="ProtNLM"/>
    </source>
</evidence>
<dbReference type="InterPro" id="IPR040168">
    <property type="entry name" value="Not2/3/5"/>
</dbReference>
<dbReference type="InterPro" id="IPR007207">
    <property type="entry name" value="Not_N"/>
</dbReference>
<feature type="region of interest" description="Disordered" evidence="12">
    <location>
        <begin position="631"/>
        <end position="653"/>
    </location>
</feature>
<evidence type="ECO:0000256" key="6">
    <source>
        <dbReference type="ARBA" id="ARBA00022553"/>
    </source>
</evidence>
<keyword evidence="4 10" id="KW-0963">Cytoplasm</keyword>
<dbReference type="InterPro" id="IPR038635">
    <property type="entry name" value="CCR4-NOT_su2/3/5_C_sf"/>
</dbReference>
<organism evidence="15 16">
    <name type="scientific">Vitrella brassicaformis (strain CCMP3155)</name>
    <dbReference type="NCBI Taxonomy" id="1169540"/>
    <lineage>
        <taxon>Eukaryota</taxon>
        <taxon>Sar</taxon>
        <taxon>Alveolata</taxon>
        <taxon>Colpodellida</taxon>
        <taxon>Vitrellaceae</taxon>
        <taxon>Vitrella</taxon>
    </lineage>
</organism>
<evidence type="ECO:0000256" key="12">
    <source>
        <dbReference type="SAM" id="MobiDB-lite"/>
    </source>
</evidence>
<proteinExistence type="inferred from homology"/>
<evidence type="ECO:0000256" key="1">
    <source>
        <dbReference type="ARBA" id="ARBA00004123"/>
    </source>
</evidence>
<dbReference type="OrthoDB" id="293823at2759"/>
<evidence type="ECO:0000256" key="9">
    <source>
        <dbReference type="ARBA" id="ARBA00023242"/>
    </source>
</evidence>
<sequence length="764" mass="82765">MSRGRKLNEDIDKTLKKVDEGIVEFDDIWSKVHTATNTAQKEKYEGDLKREIKKLQRLRDQLKTWINQSDVKDKKPLIEARKRIETEMERFKVCEREFKMKAFSKVGLQQANKVDPHEAERDKNRTWIQDSLGKLNEQVDEYEAEIESLESKRGKARDHAAIDALRGHVDRHHIHVHNLEQILRRLENDTIDMSLLEPLRENIECYVQMNQEPDYYVTDPHDMYEDFDLENEPLDLDNEDDTDEVGTQNESAPSTPKVTVKEDPKALALGAVAAAKAKPDAAKTYKGINPGVSVLGGKTGRSAVHAEVEDGAASVGSGVESDVARERASSASLHPVAPPSPGPISYANSVQGLRRNTEDESSLSKSLEPSPTAATAAAAATAANEGSEENTSTSNPPSSGGAGGAGESPKIQEDKLPPQTQQPQQQQGEGGAPLENGVAGEPDKNEAAKDTDAEKKELVSEVATSDKAAAVEAANPHPKPVSEGTPTDGAKTLDTANTGEATGTASPATRDAAPRLAPGSPPAKGAAEADTITTQPLPQPQPQPGVEKAPLLEGGGGSPGDRRGQWPLAPPAAIAAMAGSVKTETGSPTSAVASAAAPSGAAAGGGGGGAVASGSGGESVLSLLEASYKTIPLPSDGERPTRYRPRQPVQLPPNCPFPTAPSPQYNSPEFFQKLNLDTLFFVFYHQQGTYQQYLAARELKNQSWRFHTKYSTWFQRHEEPRVTTPEFEHGTYVYFDWESWTSRIKNEFTFKYEFLEDDLEPRAT</sequence>
<evidence type="ECO:0000259" key="14">
    <source>
        <dbReference type="Pfam" id="PF04153"/>
    </source>
</evidence>
<keyword evidence="5 10" id="KW-0678">Repressor</keyword>
<feature type="region of interest" description="Disordered" evidence="12">
    <location>
        <begin position="597"/>
        <end position="616"/>
    </location>
</feature>
<evidence type="ECO:0000256" key="2">
    <source>
        <dbReference type="ARBA" id="ARBA00004496"/>
    </source>
</evidence>
<evidence type="ECO:0000256" key="4">
    <source>
        <dbReference type="ARBA" id="ARBA00022490"/>
    </source>
</evidence>
<feature type="domain" description="NOT2/NOT3/NOT5 C-terminal" evidence="14">
    <location>
        <begin position="630"/>
        <end position="755"/>
    </location>
</feature>
<dbReference type="VEuPathDB" id="CryptoDB:Vbra_20536"/>
<dbReference type="GO" id="GO:0000932">
    <property type="term" value="C:P-body"/>
    <property type="evidence" value="ECO:0007669"/>
    <property type="project" value="UniProtKB-UniRule"/>
</dbReference>
<keyword evidence="8 10" id="KW-0804">Transcription</keyword>
<dbReference type="Gene3D" id="2.30.30.1020">
    <property type="entry name" value="CCR4-NOT complex subunit 2/3/5, C-terminal domain"/>
    <property type="match status" value="1"/>
</dbReference>
<keyword evidence="9 10" id="KW-0539">Nucleus</keyword>
<name>A0A0G4ENS9_VITBC</name>
<feature type="compositionally biased region" description="Low complexity" evidence="12">
    <location>
        <begin position="363"/>
        <end position="399"/>
    </location>
</feature>
<keyword evidence="7 10" id="KW-0805">Transcription regulation</keyword>
<feature type="compositionally biased region" description="Gly residues" evidence="12">
    <location>
        <begin position="602"/>
        <end position="616"/>
    </location>
</feature>
<dbReference type="GO" id="GO:0006355">
    <property type="term" value="P:regulation of DNA-templated transcription"/>
    <property type="evidence" value="ECO:0007669"/>
    <property type="project" value="InterPro"/>
</dbReference>
<dbReference type="PIRSF" id="PIRSF005290">
    <property type="entry name" value="NOT_su_3_5"/>
    <property type="match status" value="1"/>
</dbReference>
<dbReference type="GO" id="GO:0030015">
    <property type="term" value="C:CCR4-NOT core complex"/>
    <property type="evidence" value="ECO:0007669"/>
    <property type="project" value="UniProtKB-UniRule"/>
</dbReference>
<comment type="similarity">
    <text evidence="3 10">Belongs to the CNOT2/3/5 family.</text>
</comment>
<evidence type="ECO:0000259" key="13">
    <source>
        <dbReference type="Pfam" id="PF04065"/>
    </source>
</evidence>
<dbReference type="InParanoid" id="A0A0G4ENS9"/>
<feature type="domain" description="CCR4-Not complex component Not N-terminal" evidence="13">
    <location>
        <begin position="5"/>
        <end position="230"/>
    </location>
</feature>
<evidence type="ECO:0000313" key="16">
    <source>
        <dbReference type="Proteomes" id="UP000041254"/>
    </source>
</evidence>
<feature type="compositionally biased region" description="Polar residues" evidence="12">
    <location>
        <begin position="245"/>
        <end position="257"/>
    </location>
</feature>
<dbReference type="STRING" id="1169540.A0A0G4ENS9"/>
<keyword evidence="11" id="KW-0175">Coiled coil</keyword>
<dbReference type="PANTHER" id="PTHR23326">
    <property type="entry name" value="CCR4 NOT-RELATED"/>
    <property type="match status" value="1"/>
</dbReference>
<comment type="subcellular location">
    <subcellularLocation>
        <location evidence="2 10">Cytoplasm</location>
    </subcellularLocation>
    <subcellularLocation>
        <location evidence="1 10">Nucleus</location>
    </subcellularLocation>
</comment>
<evidence type="ECO:0000256" key="3">
    <source>
        <dbReference type="ARBA" id="ARBA00007682"/>
    </source>
</evidence>
<reference evidence="15 16" key="1">
    <citation type="submission" date="2014-11" db="EMBL/GenBank/DDBJ databases">
        <authorList>
            <person name="Zhu J."/>
            <person name="Qi W."/>
            <person name="Song R."/>
        </authorList>
    </citation>
    <scope>NUCLEOTIDE SEQUENCE [LARGE SCALE GENOMIC DNA]</scope>
</reference>
<dbReference type="InterPro" id="IPR012270">
    <property type="entry name" value="CCR4-NOT_su3/5"/>
</dbReference>
<feature type="coiled-coil region" evidence="11">
    <location>
        <begin position="132"/>
        <end position="189"/>
    </location>
</feature>
<evidence type="ECO:0000256" key="8">
    <source>
        <dbReference type="ARBA" id="ARBA00023163"/>
    </source>
</evidence>
<dbReference type="PhylomeDB" id="A0A0G4ENS9"/>
<feature type="compositionally biased region" description="Basic and acidic residues" evidence="12">
    <location>
        <begin position="441"/>
        <end position="459"/>
    </location>
</feature>
<dbReference type="EMBL" id="CDMY01000272">
    <property type="protein sequence ID" value="CEL98518.1"/>
    <property type="molecule type" value="Genomic_DNA"/>
</dbReference>
<keyword evidence="16" id="KW-1185">Reference proteome</keyword>
<keyword evidence="6" id="KW-0597">Phosphoprotein</keyword>
<accession>A0A0G4ENS9</accession>
<dbReference type="Pfam" id="PF04065">
    <property type="entry name" value="Not3"/>
    <property type="match status" value="1"/>
</dbReference>
<evidence type="ECO:0000256" key="5">
    <source>
        <dbReference type="ARBA" id="ARBA00022491"/>
    </source>
</evidence>
<gene>
    <name evidence="15" type="ORF">Vbra_20536</name>
</gene>
<evidence type="ECO:0000256" key="7">
    <source>
        <dbReference type="ARBA" id="ARBA00023015"/>
    </source>
</evidence>
<evidence type="ECO:0000256" key="10">
    <source>
        <dbReference type="PIRNR" id="PIRNR005290"/>
    </source>
</evidence>
<dbReference type="InterPro" id="IPR007282">
    <property type="entry name" value="NOT2/3/5_C"/>
</dbReference>
<dbReference type="OMA" id="YKPQTPY"/>
<feature type="region of interest" description="Disordered" evidence="12">
    <location>
        <begin position="232"/>
        <end position="259"/>
    </location>
</feature>
<dbReference type="GO" id="GO:0005634">
    <property type="term" value="C:nucleus"/>
    <property type="evidence" value="ECO:0007669"/>
    <property type="project" value="UniProtKB-SubCell"/>
</dbReference>
<feature type="compositionally biased region" description="Acidic residues" evidence="12">
    <location>
        <begin position="232"/>
        <end position="244"/>
    </location>
</feature>